<sequence>MTQTEAQLEESLIGRLEQMGWTKVRIQDEPSLIANFKAELEAYNGVKLTAGEFERVLNHLDRGGVFDRAKILRDRYELTREDGSRVFLEFFNSREWGRNRYQVAQQVSQAGTYKTRYDVTLLVNGLPLVQVELKRRGVEIKEAFNQVNRYHRHSYSAGRGLFQYVQIFVISNGMNTRYYANNRKQSFRQTFTWSGPDNQPLSQLSEFADAFLGRFQVAKIISRYMVLHEGDRQLMVLRPYQYYAVEGILERVAAGGGGGYIWHTTGSGKTLTSFAVAKLITEQEGVDKVVFVVDRADLDYQTTREFNAFSDGSVDGTHNTHKLVRQFTDHTKLIVTTIQKLNAAISRNQFLEQMAPLAERRVVFIFDECHRSQFGETHKRITGFFHKHLLFGFTGTPIFRENANRSEAVPRTTADLFGECLHKYVITDAIRDGNVLRFSVEYWGSLRRRDGSLVDEKVAGIDTKEFFEDSVRIEKIVDWIIANHARKTHDRDFTAMLAVGSVDALIAYYEAFRAKKAVGSHDLRVATIFTYGANEDDKDANGLIGEPEFEVGPETPQNRHSRDALDSFIADYNAMYGTSFSTKDSLSFYNYYRDIGRRIKLREREDAKPSDRVDILLVVGMFLTGFDAKKVNTLYVDKNLQYHGLIQAYSRTNRVLNEVKSQGNIVAFRNLKSATDDAIRLFANKGAEEQILIPPYSSFVTQFNKRVGELLAIAPTPADVDRLADENAQLLFIRSFRELARLRNVLASFAEFDWADLAMNPQLFDDYRSKYTDLHELTRQTRQEGVVSIVGDVDFELELIRQDRINVAYILQLLREIKEEETSGAPTEESRARLSSALDMISGEAQLRSKRELIEKFIEKNMPPLRKGDDVQPAFRAFWLAERSAAMNALCDEEGLERAKFEELMRAYVFSQTVMREDVVAALRVPPSLLTRRKVVDRVLERLDNLVRTFDDDLDGIDEPVAA</sequence>
<evidence type="ECO:0000256" key="4">
    <source>
        <dbReference type="ARBA" id="ARBA00022741"/>
    </source>
</evidence>
<dbReference type="GO" id="GO:0009307">
    <property type="term" value="P:DNA restriction-modification system"/>
    <property type="evidence" value="ECO:0007669"/>
    <property type="project" value="UniProtKB-KW"/>
</dbReference>
<protein>
    <recommendedName>
        <fullName evidence="10">Type I restriction enzyme endonuclease subunit</fullName>
        <shortName evidence="10">R protein</shortName>
        <ecNumber evidence="10">3.1.21.3</ecNumber>
    </recommendedName>
</protein>
<evidence type="ECO:0000256" key="10">
    <source>
        <dbReference type="RuleBase" id="RU364115"/>
    </source>
</evidence>
<dbReference type="Gene3D" id="3.40.50.300">
    <property type="entry name" value="P-loop containing nucleotide triphosphate hydrolases"/>
    <property type="match status" value="2"/>
</dbReference>
<dbReference type="NCBIfam" id="TIGR00348">
    <property type="entry name" value="hsdR"/>
    <property type="match status" value="1"/>
</dbReference>
<dbReference type="PANTHER" id="PTHR30195">
    <property type="entry name" value="TYPE I SITE-SPECIFIC DEOXYRIBONUCLEASE PROTEIN SUBUNIT M AND R"/>
    <property type="match status" value="1"/>
</dbReference>
<gene>
    <name evidence="12" type="ORF">DJ017_15970</name>
</gene>
<evidence type="ECO:0000259" key="11">
    <source>
        <dbReference type="PROSITE" id="PS51192"/>
    </source>
</evidence>
<dbReference type="GO" id="GO:0009035">
    <property type="term" value="F:type I site-specific deoxyribonuclease activity"/>
    <property type="evidence" value="ECO:0007669"/>
    <property type="project" value="UniProtKB-EC"/>
</dbReference>
<dbReference type="GO" id="GO:0005524">
    <property type="term" value="F:ATP binding"/>
    <property type="evidence" value="ECO:0007669"/>
    <property type="project" value="UniProtKB-KW"/>
</dbReference>
<evidence type="ECO:0000256" key="8">
    <source>
        <dbReference type="ARBA" id="ARBA00022840"/>
    </source>
</evidence>
<evidence type="ECO:0000256" key="7">
    <source>
        <dbReference type="ARBA" id="ARBA00022801"/>
    </source>
</evidence>
<dbReference type="InterPro" id="IPR055180">
    <property type="entry name" value="HsdR_RecA-like_helicase_dom_2"/>
</dbReference>
<dbReference type="SUPFAM" id="SSF52540">
    <property type="entry name" value="P-loop containing nucleoside triphosphate hydrolases"/>
    <property type="match status" value="1"/>
</dbReference>
<dbReference type="OrthoDB" id="9758243at2"/>
<evidence type="ECO:0000256" key="2">
    <source>
        <dbReference type="ARBA" id="ARBA00008598"/>
    </source>
</evidence>
<dbReference type="EC" id="3.1.21.3" evidence="10"/>
<organism evidence="12 13">
    <name type="scientific">Phenylobacterium soli</name>
    <dbReference type="NCBI Taxonomy" id="2170551"/>
    <lineage>
        <taxon>Bacteria</taxon>
        <taxon>Pseudomonadati</taxon>
        <taxon>Pseudomonadota</taxon>
        <taxon>Alphaproteobacteria</taxon>
        <taxon>Caulobacterales</taxon>
        <taxon>Caulobacteraceae</taxon>
        <taxon>Phenylobacterium</taxon>
    </lineage>
</organism>
<dbReference type="PROSITE" id="PS51192">
    <property type="entry name" value="HELICASE_ATP_BIND_1"/>
    <property type="match status" value="1"/>
</dbReference>
<dbReference type="PANTHER" id="PTHR30195:SF16">
    <property type="entry name" value="TYPE I RESTRICTION ENZYME ENDONUCLEASE SUBUNIT"/>
    <property type="match status" value="1"/>
</dbReference>
<dbReference type="InterPro" id="IPR007409">
    <property type="entry name" value="Restrct_endonuc_type1_HsdR_N"/>
</dbReference>
<dbReference type="RefSeq" id="WP_111529644.1">
    <property type="nucleotide sequence ID" value="NZ_JBHRSG010000003.1"/>
</dbReference>
<dbReference type="InterPro" id="IPR040980">
    <property type="entry name" value="SWI2_SNF2"/>
</dbReference>
<dbReference type="InterPro" id="IPR027417">
    <property type="entry name" value="P-loop_NTPase"/>
</dbReference>
<dbReference type="CDD" id="cd18800">
    <property type="entry name" value="SF2_C_EcoR124I-like"/>
    <property type="match status" value="1"/>
</dbReference>
<dbReference type="CDD" id="cd18030">
    <property type="entry name" value="DEXHc_RE_I_HsdR"/>
    <property type="match status" value="1"/>
</dbReference>
<dbReference type="Gene3D" id="3.90.1570.50">
    <property type="match status" value="1"/>
</dbReference>
<comment type="caution">
    <text evidence="12">The sequence shown here is derived from an EMBL/GenBank/DDBJ whole genome shotgun (WGS) entry which is preliminary data.</text>
</comment>
<keyword evidence="5 10" id="KW-0680">Restriction system</keyword>
<keyword evidence="7 10" id="KW-0378">Hydrolase</keyword>
<comment type="function">
    <text evidence="10">Subunit R is required for both nuclease and ATPase activities, but not for modification.</text>
</comment>
<dbReference type="CDD" id="cd22332">
    <property type="entry name" value="HsdR_N"/>
    <property type="match status" value="1"/>
</dbReference>
<keyword evidence="9 10" id="KW-0238">DNA-binding</keyword>
<evidence type="ECO:0000256" key="6">
    <source>
        <dbReference type="ARBA" id="ARBA00022759"/>
    </source>
</evidence>
<dbReference type="Pfam" id="PF12008">
    <property type="entry name" value="EcoR124_C"/>
    <property type="match status" value="1"/>
</dbReference>
<evidence type="ECO:0000256" key="9">
    <source>
        <dbReference type="ARBA" id="ARBA00023125"/>
    </source>
</evidence>
<name>A0A328AQ63_9CAUL</name>
<dbReference type="InterPro" id="IPR022625">
    <property type="entry name" value="TypeI_RM_Rsu_C"/>
</dbReference>
<evidence type="ECO:0000256" key="1">
    <source>
        <dbReference type="ARBA" id="ARBA00000851"/>
    </source>
</evidence>
<dbReference type="Gene3D" id="1.20.58.910">
    <property type="match status" value="1"/>
</dbReference>
<dbReference type="InterPro" id="IPR051268">
    <property type="entry name" value="Type-I_R_enzyme_R_subunit"/>
</dbReference>
<feature type="domain" description="Helicase ATP-binding" evidence="11">
    <location>
        <begin position="250"/>
        <end position="415"/>
    </location>
</feature>
<keyword evidence="4 10" id="KW-0547">Nucleotide-binding</keyword>
<keyword evidence="3" id="KW-0540">Nuclease</keyword>
<evidence type="ECO:0000256" key="3">
    <source>
        <dbReference type="ARBA" id="ARBA00022722"/>
    </source>
</evidence>
<evidence type="ECO:0000313" key="12">
    <source>
        <dbReference type="EMBL" id="RAK55896.1"/>
    </source>
</evidence>
<keyword evidence="8 10" id="KW-0067">ATP-binding</keyword>
<dbReference type="InterPro" id="IPR014001">
    <property type="entry name" value="Helicase_ATP-bd"/>
</dbReference>
<keyword evidence="13" id="KW-1185">Reference proteome</keyword>
<dbReference type="Pfam" id="PF18766">
    <property type="entry name" value="SWI2_SNF2"/>
    <property type="match status" value="1"/>
</dbReference>
<dbReference type="Pfam" id="PF22679">
    <property type="entry name" value="T1R_D3-like"/>
    <property type="match status" value="1"/>
</dbReference>
<keyword evidence="6 12" id="KW-0255">Endonuclease</keyword>
<comment type="subunit">
    <text evidence="10">The type I restriction/modification system is composed of three polypeptides R, M and S.</text>
</comment>
<dbReference type="GO" id="GO:0003677">
    <property type="term" value="F:DNA binding"/>
    <property type="evidence" value="ECO:0007669"/>
    <property type="project" value="UniProtKB-KW"/>
</dbReference>
<dbReference type="Pfam" id="PF04313">
    <property type="entry name" value="HSDR_N"/>
    <property type="match status" value="1"/>
</dbReference>
<proteinExistence type="inferred from homology"/>
<evidence type="ECO:0000313" key="13">
    <source>
        <dbReference type="Proteomes" id="UP000249254"/>
    </source>
</evidence>
<reference evidence="13" key="1">
    <citation type="submission" date="2018-05" db="EMBL/GenBank/DDBJ databases">
        <authorList>
            <person name="Li X."/>
        </authorList>
    </citation>
    <scope>NUCLEOTIDE SEQUENCE [LARGE SCALE GENOMIC DNA]</scope>
    <source>
        <strain evidence="13">LX32</strain>
    </source>
</reference>
<dbReference type="SMART" id="SM00487">
    <property type="entry name" value="DEXDc"/>
    <property type="match status" value="1"/>
</dbReference>
<dbReference type="Proteomes" id="UP000249254">
    <property type="component" value="Unassembled WGS sequence"/>
</dbReference>
<dbReference type="EMBL" id="QFYQ01000001">
    <property type="protein sequence ID" value="RAK55896.1"/>
    <property type="molecule type" value="Genomic_DNA"/>
</dbReference>
<evidence type="ECO:0000256" key="5">
    <source>
        <dbReference type="ARBA" id="ARBA00022747"/>
    </source>
</evidence>
<dbReference type="AlphaFoldDB" id="A0A328AQ63"/>
<dbReference type="InterPro" id="IPR004473">
    <property type="entry name" value="Restrct_endonuc_typeI_HsdR"/>
</dbReference>
<accession>A0A328AQ63</accession>
<comment type="catalytic activity">
    <reaction evidence="1 10">
        <text>Endonucleolytic cleavage of DNA to give random double-stranded fragments with terminal 5'-phosphates, ATP is simultaneously hydrolyzed.</text>
        <dbReference type="EC" id="3.1.21.3"/>
    </reaction>
</comment>
<comment type="similarity">
    <text evidence="2 10">Belongs to the HsdR family.</text>
</comment>